<protein>
    <submittedName>
        <fullName evidence="3">Acyltransferase family protein</fullName>
    </submittedName>
</protein>
<dbReference type="InterPro" id="IPR050879">
    <property type="entry name" value="Acyltransferase_3"/>
</dbReference>
<dbReference type="RefSeq" id="WP_016195921.1">
    <property type="nucleotide sequence ID" value="NZ_AQPN01000098.1"/>
</dbReference>
<proteinExistence type="predicted"/>
<accession>R9GQH0</accession>
<evidence type="ECO:0000259" key="2">
    <source>
        <dbReference type="Pfam" id="PF01757"/>
    </source>
</evidence>
<name>R9GQH0_9SPHI</name>
<keyword evidence="4" id="KW-1185">Reference proteome</keyword>
<evidence type="ECO:0000256" key="1">
    <source>
        <dbReference type="SAM" id="Phobius"/>
    </source>
</evidence>
<feature type="transmembrane region" description="Helical" evidence="1">
    <location>
        <begin position="93"/>
        <end position="112"/>
    </location>
</feature>
<dbReference type="GO" id="GO:0000271">
    <property type="term" value="P:polysaccharide biosynthetic process"/>
    <property type="evidence" value="ECO:0007669"/>
    <property type="project" value="TreeGrafter"/>
</dbReference>
<sequence>MINYSNRIFGFDFLRCLAILFVLIDHGAFFFTDKIDVENFTVFGFLGVEIFFVLSGFLIGGIFIKTFDREDGFNFDSLKNFWIRRWFRTVPNYYLIVLVTLFVNIFIFKEVFSWSQISLYFLFLQNSYQRQSAFFGESWSLAIEEWFYLTLPVLMILSDYLFKKVIKEIKFRVLFGVIMFFISVISLRTAVVLFRDPSWDSGIRKMMPLRLDSILFGVLGSWVSFYYKQLFLKFKIPLVFLGLVSLLLIFIYYLLFIVGVYSHNYHLFSKVFYFTLTDICFLCFMPFMSTWYVKKQVLVVRMITIISVLSYSIYLIHRSIIISLLDFYFCSNEIIIQLIKTLLFLVLTFVFSYFIYKYYEHPITELREKFNKKRI</sequence>
<dbReference type="Pfam" id="PF01757">
    <property type="entry name" value="Acyl_transf_3"/>
    <property type="match status" value="1"/>
</dbReference>
<keyword evidence="1" id="KW-0812">Transmembrane</keyword>
<feature type="transmembrane region" description="Helical" evidence="1">
    <location>
        <begin position="43"/>
        <end position="64"/>
    </location>
</feature>
<feature type="transmembrane region" description="Helical" evidence="1">
    <location>
        <begin position="146"/>
        <end position="162"/>
    </location>
</feature>
<feature type="transmembrane region" description="Helical" evidence="1">
    <location>
        <begin position="334"/>
        <end position="356"/>
    </location>
</feature>
<dbReference type="InterPro" id="IPR002656">
    <property type="entry name" value="Acyl_transf_3_dom"/>
</dbReference>
<keyword evidence="1" id="KW-1133">Transmembrane helix</keyword>
<feature type="transmembrane region" description="Helical" evidence="1">
    <location>
        <begin position="174"/>
        <end position="195"/>
    </location>
</feature>
<dbReference type="GO" id="GO:0016020">
    <property type="term" value="C:membrane"/>
    <property type="evidence" value="ECO:0007669"/>
    <property type="project" value="TreeGrafter"/>
</dbReference>
<dbReference type="PANTHER" id="PTHR23028">
    <property type="entry name" value="ACETYLTRANSFERASE"/>
    <property type="match status" value="1"/>
</dbReference>
<dbReference type="AlphaFoldDB" id="R9GQH0"/>
<feature type="transmembrane region" description="Helical" evidence="1">
    <location>
        <begin position="207"/>
        <end position="227"/>
    </location>
</feature>
<dbReference type="PANTHER" id="PTHR23028:SF53">
    <property type="entry name" value="ACYL_TRANSF_3 DOMAIN-CONTAINING PROTEIN"/>
    <property type="match status" value="1"/>
</dbReference>
<organism evidence="3 4">
    <name type="scientific">Arcticibacter svalbardensis MN12-7</name>
    <dbReference type="NCBI Taxonomy" id="1150600"/>
    <lineage>
        <taxon>Bacteria</taxon>
        <taxon>Pseudomonadati</taxon>
        <taxon>Bacteroidota</taxon>
        <taxon>Sphingobacteriia</taxon>
        <taxon>Sphingobacteriales</taxon>
        <taxon>Sphingobacteriaceae</taxon>
        <taxon>Arcticibacter</taxon>
    </lineage>
</organism>
<feature type="transmembrane region" description="Helical" evidence="1">
    <location>
        <begin position="305"/>
        <end position="328"/>
    </location>
</feature>
<dbReference type="eggNOG" id="COG1835">
    <property type="taxonomic scope" value="Bacteria"/>
</dbReference>
<comment type="caution">
    <text evidence="3">The sequence shown here is derived from an EMBL/GenBank/DDBJ whole genome shotgun (WGS) entry which is preliminary data.</text>
</comment>
<dbReference type="GO" id="GO:0016747">
    <property type="term" value="F:acyltransferase activity, transferring groups other than amino-acyl groups"/>
    <property type="evidence" value="ECO:0007669"/>
    <property type="project" value="InterPro"/>
</dbReference>
<reference evidence="3 4" key="1">
    <citation type="journal article" date="2013" name="Genome Announc.">
        <title>Draft Genome Sequence of Arcticibacter svalbardensis Strain MN12-7T, a Member of the Family Sphingobacteriaceae Isolated from an Arctic Soil Sample.</title>
        <authorList>
            <person name="Shivaji S."/>
            <person name="Ara S."/>
            <person name="Prasad S."/>
            <person name="Manasa B.P."/>
            <person name="Begum Z."/>
            <person name="Singh A."/>
            <person name="Kumar Pinnaka A."/>
        </authorList>
    </citation>
    <scope>NUCLEOTIDE SEQUENCE [LARGE SCALE GENOMIC DNA]</scope>
    <source>
        <strain evidence="3 4">MN12-7</strain>
    </source>
</reference>
<dbReference type="OrthoDB" id="290051at2"/>
<keyword evidence="1" id="KW-0472">Membrane</keyword>
<evidence type="ECO:0000313" key="3">
    <source>
        <dbReference type="EMBL" id="EOR94077.1"/>
    </source>
</evidence>
<dbReference type="PATRIC" id="fig|1150600.3.peg.2664"/>
<feature type="transmembrane region" description="Helical" evidence="1">
    <location>
        <begin position="271"/>
        <end position="293"/>
    </location>
</feature>
<gene>
    <name evidence="3" type="ORF">ADIARSV_2690</name>
</gene>
<keyword evidence="3" id="KW-0012">Acyltransferase</keyword>
<evidence type="ECO:0000313" key="4">
    <source>
        <dbReference type="Proteomes" id="UP000014174"/>
    </source>
</evidence>
<keyword evidence="3" id="KW-0808">Transferase</keyword>
<feature type="domain" description="Acyltransferase 3" evidence="2">
    <location>
        <begin position="10"/>
        <end position="356"/>
    </location>
</feature>
<feature type="transmembrane region" description="Helical" evidence="1">
    <location>
        <begin position="239"/>
        <end position="259"/>
    </location>
</feature>
<dbReference type="EMBL" id="AQPN01000098">
    <property type="protein sequence ID" value="EOR94077.1"/>
    <property type="molecule type" value="Genomic_DNA"/>
</dbReference>
<dbReference type="Proteomes" id="UP000014174">
    <property type="component" value="Unassembled WGS sequence"/>
</dbReference>
<dbReference type="STRING" id="1150600.ADIARSV_2690"/>
<feature type="transmembrane region" description="Helical" evidence="1">
    <location>
        <begin position="12"/>
        <end position="31"/>
    </location>
</feature>